<keyword evidence="5 7" id="KW-0862">Zinc</keyword>
<feature type="binding site" evidence="7">
    <location>
        <position position="254"/>
    </location>
    <ligand>
        <name>Zn(2+)</name>
        <dbReference type="ChEBI" id="CHEBI:29105"/>
        <label>2</label>
    </ligand>
</feature>
<feature type="binding site" evidence="7">
    <location>
        <position position="225"/>
    </location>
    <ligand>
        <name>Zn(2+)</name>
        <dbReference type="ChEBI" id="CHEBI:29105"/>
        <label>3</label>
    </ligand>
</feature>
<dbReference type="SMART" id="SM00518">
    <property type="entry name" value="AP2Ec"/>
    <property type="match status" value="1"/>
</dbReference>
<dbReference type="EMBL" id="DTOZ01000194">
    <property type="protein sequence ID" value="HGE78964.1"/>
    <property type="molecule type" value="Genomic_DNA"/>
</dbReference>
<dbReference type="InterPro" id="IPR001719">
    <property type="entry name" value="AP_endonuc_2"/>
</dbReference>
<evidence type="ECO:0000313" key="9">
    <source>
        <dbReference type="EMBL" id="HGE78964.1"/>
    </source>
</evidence>
<feature type="binding site" evidence="7">
    <location>
        <position position="223"/>
    </location>
    <ligand>
        <name>Zn(2+)</name>
        <dbReference type="ChEBI" id="CHEBI:29105"/>
        <label>3</label>
    </ligand>
</feature>
<dbReference type="InterPro" id="IPR018246">
    <property type="entry name" value="AP_endonuc_F2_Zn_BS"/>
</dbReference>
<feature type="binding site" evidence="7">
    <location>
        <position position="106"/>
    </location>
    <ligand>
        <name>Zn(2+)</name>
        <dbReference type="ChEBI" id="CHEBI:29105"/>
        <label>1</label>
    </ligand>
</feature>
<dbReference type="HAMAP" id="MF_00152">
    <property type="entry name" value="Nfo"/>
    <property type="match status" value="1"/>
</dbReference>
<keyword evidence="4 7" id="KW-0378">Hydrolase</keyword>
<dbReference type="EC" id="3.1.21.2" evidence="7"/>
<dbReference type="PANTHER" id="PTHR21445:SF0">
    <property type="entry name" value="APURINIC-APYRIMIDINIC ENDONUCLEASE"/>
    <property type="match status" value="1"/>
</dbReference>
<evidence type="ECO:0000256" key="7">
    <source>
        <dbReference type="HAMAP-Rule" id="MF_00152"/>
    </source>
</evidence>
<evidence type="ECO:0000256" key="1">
    <source>
        <dbReference type="ARBA" id="ARBA00005340"/>
    </source>
</evidence>
<dbReference type="CDD" id="cd00019">
    <property type="entry name" value="AP2Ec"/>
    <property type="match status" value="1"/>
</dbReference>
<feature type="binding site" evidence="7">
    <location>
        <position position="210"/>
    </location>
    <ligand>
        <name>Zn(2+)</name>
        <dbReference type="ChEBI" id="CHEBI:29105"/>
        <label>2</label>
    </ligand>
</feature>
<dbReference type="InterPro" id="IPR013022">
    <property type="entry name" value="Xyl_isomerase-like_TIM-brl"/>
</dbReference>
<dbReference type="FunFam" id="3.20.20.150:FF:000001">
    <property type="entry name" value="Probable endonuclease 4"/>
    <property type="match status" value="1"/>
</dbReference>
<evidence type="ECO:0000256" key="2">
    <source>
        <dbReference type="ARBA" id="ARBA00022723"/>
    </source>
</evidence>
<keyword evidence="3 7" id="KW-0227">DNA damage</keyword>
<evidence type="ECO:0000256" key="4">
    <source>
        <dbReference type="ARBA" id="ARBA00022801"/>
    </source>
</evidence>
<proteinExistence type="inferred from homology"/>
<dbReference type="NCBIfam" id="TIGR00587">
    <property type="entry name" value="nfo"/>
    <property type="match status" value="1"/>
</dbReference>
<dbReference type="PROSITE" id="PS00731">
    <property type="entry name" value="AP_NUCLEASE_F2_3"/>
    <property type="match status" value="1"/>
</dbReference>
<reference evidence="9" key="1">
    <citation type="journal article" date="2020" name="mSystems">
        <title>Genome- and Community-Level Interaction Insights into Carbon Utilization and Element Cycling Functions of Hydrothermarchaeota in Hydrothermal Sediment.</title>
        <authorList>
            <person name="Zhou Z."/>
            <person name="Liu Y."/>
            <person name="Xu W."/>
            <person name="Pan J."/>
            <person name="Luo Z.H."/>
            <person name="Li M."/>
        </authorList>
    </citation>
    <scope>NUCLEOTIDE SEQUENCE [LARGE SCALE GENOMIC DNA]</scope>
    <source>
        <strain evidence="9">SpSt-961</strain>
    </source>
</reference>
<protein>
    <recommendedName>
        <fullName evidence="7">Probable endonuclease 4</fullName>
        <ecNumber evidence="7">3.1.21.2</ecNumber>
    </recommendedName>
    <alternativeName>
        <fullName evidence="7">Endodeoxyribonuclease IV</fullName>
    </alternativeName>
    <alternativeName>
        <fullName evidence="7">Endonuclease IV</fullName>
    </alternativeName>
</protein>
<dbReference type="GO" id="GO:0003906">
    <property type="term" value="F:DNA-(apurinic or apyrimidinic site) endonuclease activity"/>
    <property type="evidence" value="ECO:0007669"/>
    <property type="project" value="TreeGrafter"/>
</dbReference>
<comment type="catalytic activity">
    <reaction evidence="7">
        <text>Endonucleolytic cleavage to 5'-phosphooligonucleotide end-products.</text>
        <dbReference type="EC" id="3.1.21.2"/>
    </reaction>
</comment>
<comment type="similarity">
    <text evidence="1 7">Belongs to the AP endonuclease 2 family.</text>
</comment>
<dbReference type="AlphaFoldDB" id="A0A7V3RJ12"/>
<evidence type="ECO:0000259" key="8">
    <source>
        <dbReference type="Pfam" id="PF01261"/>
    </source>
</evidence>
<dbReference type="GO" id="GO:0008081">
    <property type="term" value="F:phosphoric diester hydrolase activity"/>
    <property type="evidence" value="ECO:0007669"/>
    <property type="project" value="TreeGrafter"/>
</dbReference>
<dbReference type="GO" id="GO:0008270">
    <property type="term" value="F:zinc ion binding"/>
    <property type="evidence" value="ECO:0007669"/>
    <property type="project" value="UniProtKB-UniRule"/>
</dbReference>
<dbReference type="GO" id="GO:0006284">
    <property type="term" value="P:base-excision repair"/>
    <property type="evidence" value="ECO:0007669"/>
    <property type="project" value="TreeGrafter"/>
</dbReference>
<feature type="binding site" evidence="7">
    <location>
        <position position="176"/>
    </location>
    <ligand>
        <name>Zn(2+)</name>
        <dbReference type="ChEBI" id="CHEBI:29105"/>
        <label>3</label>
    </ligand>
</feature>
<dbReference type="PANTHER" id="PTHR21445">
    <property type="entry name" value="ENDONUCLEASE IV ENDODEOXYRIBONUCLEASE IV"/>
    <property type="match status" value="1"/>
</dbReference>
<comment type="caution">
    <text evidence="9">The sequence shown here is derived from an EMBL/GenBank/DDBJ whole genome shotgun (WGS) entry which is preliminary data.</text>
</comment>
<keyword evidence="7" id="KW-0255">Endonuclease</keyword>
<keyword evidence="7" id="KW-0540">Nuclease</keyword>
<evidence type="ECO:0000256" key="5">
    <source>
        <dbReference type="ARBA" id="ARBA00022833"/>
    </source>
</evidence>
<comment type="cofactor">
    <cofactor evidence="7">
        <name>Zn(2+)</name>
        <dbReference type="ChEBI" id="CHEBI:29105"/>
    </cofactor>
    <text evidence="7">Binds 3 Zn(2+) ions.</text>
</comment>
<organism evidence="9">
    <name type="scientific">candidate division WOR-3 bacterium</name>
    <dbReference type="NCBI Taxonomy" id="2052148"/>
    <lineage>
        <taxon>Bacteria</taxon>
        <taxon>Bacteria division WOR-3</taxon>
    </lineage>
</organism>
<feature type="binding site" evidence="7">
    <location>
        <position position="140"/>
    </location>
    <ligand>
        <name>Zn(2+)</name>
        <dbReference type="ChEBI" id="CHEBI:29105"/>
        <label>1</label>
    </ligand>
</feature>
<dbReference type="PROSITE" id="PS51432">
    <property type="entry name" value="AP_NUCLEASE_F2_4"/>
    <property type="match status" value="1"/>
</dbReference>
<keyword evidence="2 7" id="KW-0479">Metal-binding</keyword>
<feature type="binding site" evidence="7">
    <location>
        <position position="66"/>
    </location>
    <ligand>
        <name>Zn(2+)</name>
        <dbReference type="ChEBI" id="CHEBI:29105"/>
        <label>1</label>
    </ligand>
</feature>
<dbReference type="Gene3D" id="3.20.20.150">
    <property type="entry name" value="Divalent-metal-dependent TIM barrel enzymes"/>
    <property type="match status" value="1"/>
</dbReference>
<evidence type="ECO:0000256" key="6">
    <source>
        <dbReference type="ARBA" id="ARBA00023204"/>
    </source>
</evidence>
<dbReference type="SUPFAM" id="SSF51658">
    <property type="entry name" value="Xylose isomerase-like"/>
    <property type="match status" value="1"/>
</dbReference>
<comment type="function">
    <text evidence="7">Endonuclease IV plays a role in DNA repair. It cleaves phosphodiester bonds at apurinic or apyrimidinic (AP) sites, generating a 3'-hydroxyl group and a 5'-terminal sugar phosphate.</text>
</comment>
<dbReference type="GO" id="GO:0003677">
    <property type="term" value="F:DNA binding"/>
    <property type="evidence" value="ECO:0007669"/>
    <property type="project" value="InterPro"/>
</dbReference>
<dbReference type="GO" id="GO:0008833">
    <property type="term" value="F:deoxyribonuclease IV (phage-T4-induced) activity"/>
    <property type="evidence" value="ECO:0007669"/>
    <property type="project" value="UniProtKB-UniRule"/>
</dbReference>
<feature type="binding site" evidence="7">
    <location>
        <position position="173"/>
    </location>
    <ligand>
        <name>Zn(2+)</name>
        <dbReference type="ChEBI" id="CHEBI:29105"/>
        <label>2</label>
    </ligand>
</feature>
<dbReference type="InterPro" id="IPR036237">
    <property type="entry name" value="Xyl_isomerase-like_sf"/>
</dbReference>
<accession>A0A7V3RJ12</accession>
<gene>
    <name evidence="7" type="primary">nfo</name>
    <name evidence="9" type="ORF">ENX68_08260</name>
</gene>
<feature type="domain" description="Xylose isomerase-like TIM barrel" evidence="8">
    <location>
        <begin position="25"/>
        <end position="262"/>
    </location>
</feature>
<feature type="binding site" evidence="7">
    <location>
        <position position="140"/>
    </location>
    <ligand>
        <name>Zn(2+)</name>
        <dbReference type="ChEBI" id="CHEBI:29105"/>
        <label>2</label>
    </ligand>
</feature>
<sequence>MKLGFHISISGGLKNVCKRALIRNCETIQVFSRNPRGWDYKELNDEDCTIFKEQITANDITPVFVHLPYLINLGSNNIELYKKSIASLIEDLKRAEKIGAQFLISHSGSNPDLDEGIEKMIQAIKSALSTVDNRVIILIENTAGGGNEFGYAFEHIKKIIDGVNSNRIGMVFDTAHAFAAGYELRTEKGVDETLGILDRLVGLRRVHLVHFNDSMAEFGSRKDRHWHIGKGKIGKGMGFIINHPKLKHLPFIMETPRNDTEEDLMNMDIARKLIKNP</sequence>
<name>A0A7V3RJ12_UNCW3</name>
<keyword evidence="6 7" id="KW-0234">DNA repair</keyword>
<evidence type="ECO:0000256" key="3">
    <source>
        <dbReference type="ARBA" id="ARBA00022763"/>
    </source>
</evidence>
<dbReference type="Pfam" id="PF01261">
    <property type="entry name" value="AP_endonuc_2"/>
    <property type="match status" value="1"/>
</dbReference>